<dbReference type="Gene3D" id="2.60.120.260">
    <property type="entry name" value="Galactose-binding domain-like"/>
    <property type="match status" value="2"/>
</dbReference>
<sequence>MSCQTTVKGAQVDEQNSIYIPAQHELIAEQGRWLDSGKTAKQIGWAGSTLDIKFTGSKLFLEIDTGDHYEYFRLVLNQQYVGEPFKVNPGKQRILLVENLPRNRIHQVTLVKETFYGDLSTIYGFFIEGGDIHPAPQPKSKTIFYFGDSNMDGTSLYSEKDSGESGAYYAYPHMVGRMLNANVQVQALGGATLDENGFNNVLNFIDKADKSTNDERYQDVVQPDVIVVNSGANDIYKIGKSGASLQAAMEERFGDVVAKLRTRYGSKPYIVLYNAYGWNDNEPANYTKSFVQSLGDDRVSALHYPWIWEQWHGSMVEHGGQARLIAQHISKLFNDLPIIADADVFNGFGENGDVANGSFESKAPGNFNAFGWRYADDGVKRIKDGTAPHGEYYIQLSEKQEVHQGTDATGDFKRGKLTKDTLVEVIVDVRAAAPGSEAELFADAEAQALYQRKNIATLPVQPTKEWQTVKHTFLIPAGSWKSYFGLRTTRGIVDFDNVRVSQKEEK</sequence>
<dbReference type="OrthoDB" id="9801375at2"/>
<accession>A0A1I0DNK8</accession>
<dbReference type="InterPro" id="IPR036514">
    <property type="entry name" value="SGNH_hydro_sf"/>
</dbReference>
<dbReference type="Pfam" id="PF17996">
    <property type="entry name" value="CE2_N"/>
    <property type="match status" value="1"/>
</dbReference>
<dbReference type="Proteomes" id="UP000199308">
    <property type="component" value="Unassembled WGS sequence"/>
</dbReference>
<dbReference type="Gene3D" id="3.40.50.1110">
    <property type="entry name" value="SGNH hydrolase"/>
    <property type="match status" value="1"/>
</dbReference>
<dbReference type="InterPro" id="IPR052762">
    <property type="entry name" value="PCW_deacetylase/CE"/>
</dbReference>
<dbReference type="InterPro" id="IPR040794">
    <property type="entry name" value="CE2_N"/>
</dbReference>
<gene>
    <name evidence="3" type="ORF">SAMN05660429_01591</name>
</gene>
<evidence type="ECO:0000313" key="4">
    <source>
        <dbReference type="Proteomes" id="UP000199308"/>
    </source>
</evidence>
<evidence type="ECO:0000259" key="2">
    <source>
        <dbReference type="Pfam" id="PF17996"/>
    </source>
</evidence>
<evidence type="ECO:0000259" key="1">
    <source>
        <dbReference type="Pfam" id="PF13472"/>
    </source>
</evidence>
<protein>
    <submittedName>
        <fullName evidence="3">GDSL-like Lipase/Acylhydrolase</fullName>
    </submittedName>
</protein>
<proteinExistence type="predicted"/>
<dbReference type="Pfam" id="PF13472">
    <property type="entry name" value="Lipase_GDSL_2"/>
    <property type="match status" value="1"/>
</dbReference>
<reference evidence="3 4" key="1">
    <citation type="submission" date="2016-10" db="EMBL/GenBank/DDBJ databases">
        <authorList>
            <person name="de Groot N.N."/>
        </authorList>
    </citation>
    <scope>NUCLEOTIDE SEQUENCE [LARGE SCALE GENOMIC DNA]</scope>
    <source>
        <strain evidence="3 4">DSM 19706</strain>
    </source>
</reference>
<dbReference type="RefSeq" id="WP_093329065.1">
    <property type="nucleotide sequence ID" value="NZ_AP027363.1"/>
</dbReference>
<dbReference type="GO" id="GO:0016788">
    <property type="term" value="F:hydrolase activity, acting on ester bonds"/>
    <property type="evidence" value="ECO:0007669"/>
    <property type="project" value="UniProtKB-ARBA"/>
</dbReference>
<dbReference type="PANTHER" id="PTHR37834:SF2">
    <property type="entry name" value="ESTERASE, SGNH HYDROLASE-TYPE"/>
    <property type="match status" value="1"/>
</dbReference>
<dbReference type="SUPFAM" id="SSF52266">
    <property type="entry name" value="SGNH hydrolase"/>
    <property type="match status" value="1"/>
</dbReference>
<feature type="domain" description="Carbohydrate esterase 2 N-terminal" evidence="2">
    <location>
        <begin position="31"/>
        <end position="136"/>
    </location>
</feature>
<keyword evidence="3" id="KW-0378">Hydrolase</keyword>
<feature type="domain" description="SGNH hydrolase-type esterase" evidence="1">
    <location>
        <begin position="146"/>
        <end position="270"/>
    </location>
</feature>
<dbReference type="AlphaFoldDB" id="A0A1I0DNK8"/>
<dbReference type="PANTHER" id="PTHR37834">
    <property type="entry name" value="GDSL-LIKE LIPASE/ACYLHYDROLASE DOMAIN PROTEIN (AFU_ORTHOLOGUE AFUA_2G00620)"/>
    <property type="match status" value="1"/>
</dbReference>
<keyword evidence="4" id="KW-1185">Reference proteome</keyword>
<dbReference type="InterPro" id="IPR013830">
    <property type="entry name" value="SGNH_hydro"/>
</dbReference>
<evidence type="ECO:0000313" key="3">
    <source>
        <dbReference type="EMBL" id="SET33933.1"/>
    </source>
</evidence>
<dbReference type="STRING" id="349064.SAMN05660429_01591"/>
<name>A0A1I0DNK8_THASX</name>
<dbReference type="EMBL" id="FOHK01000006">
    <property type="protein sequence ID" value="SET33933.1"/>
    <property type="molecule type" value="Genomic_DNA"/>
</dbReference>
<organism evidence="3 4">
    <name type="scientific">Thalassotalea agarivorans</name>
    <name type="common">Thalassomonas agarivorans</name>
    <dbReference type="NCBI Taxonomy" id="349064"/>
    <lineage>
        <taxon>Bacteria</taxon>
        <taxon>Pseudomonadati</taxon>
        <taxon>Pseudomonadota</taxon>
        <taxon>Gammaproteobacteria</taxon>
        <taxon>Alteromonadales</taxon>
        <taxon>Colwelliaceae</taxon>
        <taxon>Thalassotalea</taxon>
    </lineage>
</organism>